<dbReference type="Gene3D" id="3.30.70.240">
    <property type="match status" value="1"/>
</dbReference>
<dbReference type="OrthoDB" id="398190at2"/>
<proteinExistence type="predicted"/>
<reference evidence="2" key="1">
    <citation type="submission" date="2018-06" db="EMBL/GenBank/DDBJ databases">
        <title>Complete genome sequences of Mycoplasma anatis, M. anseris and M. cloacale type strains.</title>
        <authorList>
            <person name="Grozner D."/>
            <person name="Forro B."/>
            <person name="Sulyok K.M."/>
            <person name="Marton S."/>
            <person name="Kreizinger Z."/>
            <person name="Banyai K."/>
            <person name="Gyuranecz M."/>
        </authorList>
    </citation>
    <scope>NUCLEOTIDE SEQUENCE [LARGE SCALE GENOMIC DNA]</scope>
    <source>
        <strain evidence="2">NCTC 10199</strain>
    </source>
</reference>
<dbReference type="EMBL" id="CP030103">
    <property type="protein sequence ID" value="AWX42559.1"/>
    <property type="molecule type" value="Genomic_DNA"/>
</dbReference>
<gene>
    <name evidence="1" type="ORF">DK849_00455</name>
</gene>
<keyword evidence="2" id="KW-1185">Reference proteome</keyword>
<evidence type="ECO:0000313" key="2">
    <source>
        <dbReference type="Proteomes" id="UP000249865"/>
    </source>
</evidence>
<dbReference type="Proteomes" id="UP000249865">
    <property type="component" value="Chromosome"/>
</dbReference>
<dbReference type="RefSeq" id="WP_029330631.1">
    <property type="nucleotide sequence ID" value="NZ_CP030103.1"/>
</dbReference>
<accession>A0A2Z4LLC6</accession>
<evidence type="ECO:0000313" key="1">
    <source>
        <dbReference type="EMBL" id="AWX42559.1"/>
    </source>
</evidence>
<name>A0A2Z4LLC6_9BACT</name>
<sequence length="124" mass="14791">MYGIIFYLDKEVLKKTYGVDKNHHDAYEEIRSILREYGFHWLSNSFYYGRGLNNLLQTFQAVKHLKEKEWFATSLVTLHIFKMEDLSNFTEYVKSDKELILCSPFLEDESDIEKGKTKNRKPLL</sequence>
<protein>
    <submittedName>
        <fullName evidence="1">Virulence protein</fullName>
    </submittedName>
</protein>
<dbReference type="KEGG" id="mclo:DK849_00455"/>
<organism evidence="1 2">
    <name type="scientific">Metamycoplasma cloacale</name>
    <dbReference type="NCBI Taxonomy" id="92401"/>
    <lineage>
        <taxon>Bacteria</taxon>
        <taxon>Bacillati</taxon>
        <taxon>Mycoplasmatota</taxon>
        <taxon>Mycoplasmoidales</taxon>
        <taxon>Metamycoplasmataceae</taxon>
        <taxon>Metamycoplasma</taxon>
    </lineage>
</organism>
<dbReference type="AlphaFoldDB" id="A0A2Z4LLC6"/>